<dbReference type="SUPFAM" id="SSF52540">
    <property type="entry name" value="P-loop containing nucleoside triphosphate hydrolases"/>
    <property type="match status" value="1"/>
</dbReference>
<dbReference type="Pfam" id="PF22679">
    <property type="entry name" value="T1R_D3-like"/>
    <property type="match status" value="1"/>
</dbReference>
<keyword evidence="4 10" id="KW-0547">Nucleotide-binding</keyword>
<evidence type="ECO:0000256" key="10">
    <source>
        <dbReference type="RuleBase" id="RU364115"/>
    </source>
</evidence>
<organism evidence="12 13">
    <name type="scientific">Deinococcus aerius</name>
    <dbReference type="NCBI Taxonomy" id="200253"/>
    <lineage>
        <taxon>Bacteria</taxon>
        <taxon>Thermotogati</taxon>
        <taxon>Deinococcota</taxon>
        <taxon>Deinococci</taxon>
        <taxon>Deinococcales</taxon>
        <taxon>Deinococcaceae</taxon>
        <taxon>Deinococcus</taxon>
    </lineage>
</organism>
<evidence type="ECO:0000256" key="6">
    <source>
        <dbReference type="ARBA" id="ARBA00022759"/>
    </source>
</evidence>
<comment type="subunit">
    <text evidence="10">The type I restriction/modification system is composed of three polypeptides R, M and S.</text>
</comment>
<dbReference type="InterPro" id="IPR004473">
    <property type="entry name" value="Restrct_endonuc_typeI_HsdR"/>
</dbReference>
<dbReference type="NCBIfam" id="TIGR00348">
    <property type="entry name" value="hsdR"/>
    <property type="match status" value="1"/>
</dbReference>
<evidence type="ECO:0000256" key="3">
    <source>
        <dbReference type="ARBA" id="ARBA00022722"/>
    </source>
</evidence>
<evidence type="ECO:0000259" key="11">
    <source>
        <dbReference type="PROSITE" id="PS51192"/>
    </source>
</evidence>
<dbReference type="CDD" id="cd18030">
    <property type="entry name" value="DEXHc_RE_I_HsdR"/>
    <property type="match status" value="1"/>
</dbReference>
<sequence>MSHGPEYHEVEFPLIEQLTRMGWEHLMGDIHVPDLTERESFKQTLLEGRLREAVRRINAPLYPWLDDSHVSEAMSQLTRLPTGILGLLPVNAHLTGLLLDGVQVTGPDGKGHTLRFVDFRQPENNDLLAINQFRVDPPGYVAGKGYIIPDVVLFVNGIPLVVVECKAPNVTSPMEHAVSDLLGYQNLRGSAQAEGVERFFHTVQLLVGTSFYRAVLGTVGARAEDFLTWKDTYPFTREEVQAGLGKPQLHPQQVLAAGVLHPRTLLDLLENFTLTDPRSKRVARYQQYRAVRKALSRLQAGETRLLGAELDGRGGVIWHTQGSGKSLTMMFLVRAIRTVPELRSFKIVVVTDRRDLERQLAGTARAAGEPFTVAKGVRQLNAALAQPGAGFVFGMVQKMRGQTGEAPLDEHRDPQQAVLNDSPNILVLVDEAHRSHTNAQHAYLRAALPNAALIGFTGTPIIKGQAKKTHEIFGPMIDTYTILQSQEDRATVPILYEGRTVNAFLKDGQSLDGLFDTFFDELSDEARQKLQQKYGTMGELLEAPRLIALKARDMLLHYASQVLPNGFKAQVVAHSRRAAVEYHRAFGKAQAELVEELETLNPMFLGLSPEKLARLDERTRALVLAHPHRERLRALEFAPVISAGPTDPPEWEEWTDPARQELRIGDEGQFKNAGHPLGILIVKSMLLTGFDAPVEQALYLDRNIKNHELLQAIARVNRTYPGKRHGLVVDYYGVGHHLAQALSDYTQTDVAGAMTSIKDTLPLLEAAHHEVTRIFTEAGLSLEAREDCVNHLADAKLRAEFKVKLRAFLSALDTVLPRPEALRFVKDAALLGSIRDTARQVYQDDTEDEVLGAGEKVRALIAQYVDASGVQVKVPRIEVLDPNFGQQVSGYTSKRTQAAAMEHAARHFINLHLEEDPVYYRKLSEKLEELLRQHKEHWEALVEALFAFYQELQAGRPADSTGLDPQTEAPLFSLLLDAQPGKGEDLAGDQRQRLIEGTTTIVQELRKRTAIPDFWRNAVQQKQARGWLVRHLDMQDLVGFEACEKTADELMNLARRLHASWTEAGKTAPTASPLQSGA</sequence>
<evidence type="ECO:0000256" key="9">
    <source>
        <dbReference type="ARBA" id="ARBA00023125"/>
    </source>
</evidence>
<dbReference type="RefSeq" id="WP_201262788.1">
    <property type="nucleotide sequence ID" value="NZ_BFAG01000015.1"/>
</dbReference>
<accession>A0A2I9E1L0</accession>
<evidence type="ECO:0000313" key="13">
    <source>
        <dbReference type="Proteomes" id="UP000236569"/>
    </source>
</evidence>
<comment type="catalytic activity">
    <reaction evidence="1 10">
        <text>Endonucleolytic cleavage of DNA to give random double-stranded fragments with terminal 5'-phosphates, ATP is simultaneously hydrolyzed.</text>
        <dbReference type="EC" id="3.1.21.3"/>
    </reaction>
</comment>
<dbReference type="GO" id="GO:0005524">
    <property type="term" value="F:ATP binding"/>
    <property type="evidence" value="ECO:0007669"/>
    <property type="project" value="UniProtKB-KW"/>
</dbReference>
<dbReference type="Gene3D" id="3.90.1570.50">
    <property type="match status" value="1"/>
</dbReference>
<dbReference type="CDD" id="cd18800">
    <property type="entry name" value="SF2_C_EcoR124I-like"/>
    <property type="match status" value="1"/>
</dbReference>
<dbReference type="Pfam" id="PF11867">
    <property type="entry name" value="T1RH-like_C"/>
    <property type="match status" value="1"/>
</dbReference>
<dbReference type="GO" id="GO:0009035">
    <property type="term" value="F:type I site-specific deoxyribonuclease activity"/>
    <property type="evidence" value="ECO:0007669"/>
    <property type="project" value="UniProtKB-EC"/>
</dbReference>
<gene>
    <name evidence="12" type="ORF">DAERI_150053</name>
</gene>
<keyword evidence="5 10" id="KW-0680">Restriction system</keyword>
<keyword evidence="3" id="KW-0540">Nuclease</keyword>
<comment type="caution">
    <text evidence="12">The sequence shown here is derived from an EMBL/GenBank/DDBJ whole genome shotgun (WGS) entry which is preliminary data.</text>
</comment>
<dbReference type="Proteomes" id="UP000236569">
    <property type="component" value="Unassembled WGS sequence"/>
</dbReference>
<evidence type="ECO:0000256" key="7">
    <source>
        <dbReference type="ARBA" id="ARBA00022801"/>
    </source>
</evidence>
<keyword evidence="9 10" id="KW-0238">DNA-binding</keyword>
<dbReference type="AlphaFoldDB" id="A0A2I9E1L0"/>
<keyword evidence="8 10" id="KW-0067">ATP-binding</keyword>
<comment type="function">
    <text evidence="10">Subunit R is required for both nuclease and ATPase activities, but not for modification.</text>
</comment>
<dbReference type="InterPro" id="IPR055180">
    <property type="entry name" value="HsdR_RecA-like_helicase_dom_2"/>
</dbReference>
<dbReference type="InterPro" id="IPR040980">
    <property type="entry name" value="SWI2_SNF2"/>
</dbReference>
<dbReference type="REBASE" id="260259">
    <property type="entry name" value="Dae125ORF150059P"/>
</dbReference>
<proteinExistence type="inferred from homology"/>
<dbReference type="SMART" id="SM00487">
    <property type="entry name" value="DEXDc"/>
    <property type="match status" value="1"/>
</dbReference>
<dbReference type="Gene3D" id="3.40.50.300">
    <property type="entry name" value="P-loop containing nucleotide triphosphate hydrolases"/>
    <property type="match status" value="2"/>
</dbReference>
<keyword evidence="6" id="KW-0255">Endonuclease</keyword>
<dbReference type="PROSITE" id="PS51192">
    <property type="entry name" value="HELICASE_ATP_BIND_1"/>
    <property type="match status" value="1"/>
</dbReference>
<dbReference type="PANTHER" id="PTHR30195:SF15">
    <property type="entry name" value="TYPE I RESTRICTION ENZYME HINDI ENDONUCLEASE SUBUNIT"/>
    <property type="match status" value="1"/>
</dbReference>
<dbReference type="CDD" id="cd22332">
    <property type="entry name" value="HsdR_N"/>
    <property type="match status" value="1"/>
</dbReference>
<evidence type="ECO:0000256" key="5">
    <source>
        <dbReference type="ARBA" id="ARBA00022747"/>
    </source>
</evidence>
<dbReference type="Pfam" id="PF04313">
    <property type="entry name" value="HSDR_N"/>
    <property type="match status" value="1"/>
</dbReference>
<dbReference type="InterPro" id="IPR007409">
    <property type="entry name" value="Restrct_endonuc_type1_HsdR_N"/>
</dbReference>
<comment type="similarity">
    <text evidence="2 10">Belongs to the HsdR family.</text>
</comment>
<evidence type="ECO:0000313" key="12">
    <source>
        <dbReference type="EMBL" id="GBF07535.1"/>
    </source>
</evidence>
<dbReference type="GO" id="GO:0009307">
    <property type="term" value="P:DNA restriction-modification system"/>
    <property type="evidence" value="ECO:0007669"/>
    <property type="project" value="UniProtKB-KW"/>
</dbReference>
<dbReference type="EMBL" id="BFAG01000015">
    <property type="protein sequence ID" value="GBF07535.1"/>
    <property type="molecule type" value="Genomic_DNA"/>
</dbReference>
<reference evidence="13" key="1">
    <citation type="submission" date="2018-01" db="EMBL/GenBank/DDBJ databases">
        <title>Draft Genome Sequence of the Radioresistant Bacterium Deinococcus aerius TR0125, Isolated from the Higher Atmosphere above Japan.</title>
        <authorList>
            <person name="Satoh K."/>
            <person name="Arai H."/>
            <person name="Sanzen T."/>
            <person name="Kawaguchi Y."/>
            <person name="Hayashi H."/>
            <person name="Yokobori S."/>
            <person name="Yamagishi A."/>
            <person name="Oono Y."/>
            <person name="Narumi I."/>
        </authorList>
    </citation>
    <scope>NUCLEOTIDE SEQUENCE [LARGE SCALE GENOMIC DNA]</scope>
    <source>
        <strain evidence="13">TR0125</strain>
    </source>
</reference>
<keyword evidence="7 10" id="KW-0378">Hydrolase</keyword>
<dbReference type="EC" id="3.1.21.3" evidence="10"/>
<dbReference type="Pfam" id="PF18766">
    <property type="entry name" value="SWI2_SNF2"/>
    <property type="match status" value="1"/>
</dbReference>
<evidence type="ECO:0000256" key="1">
    <source>
        <dbReference type="ARBA" id="ARBA00000851"/>
    </source>
</evidence>
<dbReference type="InterPro" id="IPR051268">
    <property type="entry name" value="Type-I_R_enzyme_R_subunit"/>
</dbReference>
<name>A0A2I9E1L0_9DEIO</name>
<evidence type="ECO:0000256" key="4">
    <source>
        <dbReference type="ARBA" id="ARBA00022741"/>
    </source>
</evidence>
<keyword evidence="13" id="KW-1185">Reference proteome</keyword>
<dbReference type="InterPro" id="IPR027417">
    <property type="entry name" value="P-loop_NTPase"/>
</dbReference>
<dbReference type="GO" id="GO:0003677">
    <property type="term" value="F:DNA binding"/>
    <property type="evidence" value="ECO:0007669"/>
    <property type="project" value="UniProtKB-KW"/>
</dbReference>
<dbReference type="PANTHER" id="PTHR30195">
    <property type="entry name" value="TYPE I SITE-SPECIFIC DEOXYRIBONUCLEASE PROTEIN SUBUNIT M AND R"/>
    <property type="match status" value="1"/>
</dbReference>
<dbReference type="InterPro" id="IPR021810">
    <property type="entry name" value="T1RH-like_C"/>
</dbReference>
<feature type="domain" description="Helicase ATP-binding" evidence="11">
    <location>
        <begin position="306"/>
        <end position="478"/>
    </location>
</feature>
<evidence type="ECO:0000256" key="8">
    <source>
        <dbReference type="ARBA" id="ARBA00022840"/>
    </source>
</evidence>
<evidence type="ECO:0000256" key="2">
    <source>
        <dbReference type="ARBA" id="ARBA00008598"/>
    </source>
</evidence>
<dbReference type="InterPro" id="IPR014001">
    <property type="entry name" value="Helicase_ATP-bd"/>
</dbReference>
<protein>
    <recommendedName>
        <fullName evidence="10">Type I restriction enzyme endonuclease subunit</fullName>
        <shortName evidence="10">R protein</shortName>
        <ecNumber evidence="10">3.1.21.3</ecNumber>
    </recommendedName>
</protein>